<dbReference type="EMBL" id="JACEIK010000114">
    <property type="protein sequence ID" value="MCD7450021.1"/>
    <property type="molecule type" value="Genomic_DNA"/>
</dbReference>
<dbReference type="Pfam" id="PF00561">
    <property type="entry name" value="Abhydrolase_1"/>
    <property type="match status" value="1"/>
</dbReference>
<evidence type="ECO:0000313" key="3">
    <source>
        <dbReference type="EMBL" id="MCD7450021.1"/>
    </source>
</evidence>
<accession>A0ABS8RTC3</accession>
<dbReference type="Gene3D" id="3.40.50.1820">
    <property type="entry name" value="alpha/beta hydrolase"/>
    <property type="match status" value="1"/>
</dbReference>
<evidence type="ECO:0000259" key="2">
    <source>
        <dbReference type="Pfam" id="PF00561"/>
    </source>
</evidence>
<dbReference type="SUPFAM" id="SSF53474">
    <property type="entry name" value="alpha/beta-Hydrolases"/>
    <property type="match status" value="1"/>
</dbReference>
<gene>
    <name evidence="3" type="ORF">HAX54_003077</name>
</gene>
<keyword evidence="4" id="KW-1185">Reference proteome</keyword>
<protein>
    <recommendedName>
        <fullName evidence="2">AB hydrolase-1 domain-containing protein</fullName>
    </recommendedName>
</protein>
<evidence type="ECO:0000256" key="1">
    <source>
        <dbReference type="SAM" id="SignalP"/>
    </source>
</evidence>
<feature type="signal peptide" evidence="1">
    <location>
        <begin position="1"/>
        <end position="19"/>
    </location>
</feature>
<keyword evidence="1" id="KW-0732">Signal</keyword>
<proteinExistence type="predicted"/>
<comment type="caution">
    <text evidence="3">The sequence shown here is derived from an EMBL/GenBank/DDBJ whole genome shotgun (WGS) entry which is preliminary data.</text>
</comment>
<evidence type="ECO:0000313" key="4">
    <source>
        <dbReference type="Proteomes" id="UP000823775"/>
    </source>
</evidence>
<dbReference type="InterPro" id="IPR029058">
    <property type="entry name" value="AB_hydrolase_fold"/>
</dbReference>
<feature type="domain" description="AB hydrolase-1" evidence="2">
    <location>
        <begin position="66"/>
        <end position="183"/>
    </location>
</feature>
<dbReference type="PANTHER" id="PTHR45763">
    <property type="entry name" value="HYDROLASE, ALPHA/BETA FOLD FAMILY PROTEIN, EXPRESSED-RELATED"/>
    <property type="match status" value="1"/>
</dbReference>
<organism evidence="3 4">
    <name type="scientific">Datura stramonium</name>
    <name type="common">Jimsonweed</name>
    <name type="synonym">Common thornapple</name>
    <dbReference type="NCBI Taxonomy" id="4076"/>
    <lineage>
        <taxon>Eukaryota</taxon>
        <taxon>Viridiplantae</taxon>
        <taxon>Streptophyta</taxon>
        <taxon>Embryophyta</taxon>
        <taxon>Tracheophyta</taxon>
        <taxon>Spermatophyta</taxon>
        <taxon>Magnoliopsida</taxon>
        <taxon>eudicotyledons</taxon>
        <taxon>Gunneridae</taxon>
        <taxon>Pentapetalae</taxon>
        <taxon>asterids</taxon>
        <taxon>lamiids</taxon>
        <taxon>Solanales</taxon>
        <taxon>Solanaceae</taxon>
        <taxon>Solanoideae</taxon>
        <taxon>Datureae</taxon>
        <taxon>Datura</taxon>
    </lineage>
</organism>
<feature type="chain" id="PRO_5047528302" description="AB hydrolase-1 domain-containing protein" evidence="1">
    <location>
        <begin position="20"/>
        <end position="262"/>
    </location>
</feature>
<dbReference type="Proteomes" id="UP000823775">
    <property type="component" value="Unassembled WGS sequence"/>
</dbReference>
<reference evidence="3 4" key="1">
    <citation type="journal article" date="2021" name="BMC Genomics">
        <title>Datura genome reveals duplications of psychoactive alkaloid biosynthetic genes and high mutation rate following tissue culture.</title>
        <authorList>
            <person name="Rajewski A."/>
            <person name="Carter-House D."/>
            <person name="Stajich J."/>
            <person name="Litt A."/>
        </authorList>
    </citation>
    <scope>NUCLEOTIDE SEQUENCE [LARGE SCALE GENOMIC DNA]</scope>
    <source>
        <strain evidence="3">AR-01</strain>
    </source>
</reference>
<dbReference type="PANTHER" id="PTHR45763:SF31">
    <property type="entry name" value="SERINE AMINOPEPTIDASE S33 DOMAIN-CONTAINING PROTEIN"/>
    <property type="match status" value="1"/>
</dbReference>
<dbReference type="InterPro" id="IPR000073">
    <property type="entry name" value="AB_hydrolase_1"/>
</dbReference>
<sequence>MLKTIVVGLFMVFIALTYQAILPPAPPKNSYYASSFMTSRIKLRDGRHLVYKEYGVPKEIAKYKAIFIHSLGGSKYEAGAITSRVLLEELGVYLVSFDRPGYGGSDPHPKRTMRSIALDIEELADQLGLGSKFYLIGYSVGGQLTWSCLKYIPERLEKVAMLTPAINYWWPGFPSNLTKEAFSQHLPWDQWAFGVAHHAPWLVYWWNTQTWFPRLSVIHGESNWSQQDLEILSKIDEEQLQMVYLFFLNNKLSASPHCYSYV</sequence>
<name>A0ABS8RTC3_DATST</name>